<feature type="region of interest" description="Disordered" evidence="2">
    <location>
        <begin position="907"/>
        <end position="958"/>
    </location>
</feature>
<sequence length="958" mass="106485">VEKDWLSVHCKVPLSSSDFNAKADFEDVRLNERCCWICENWVDQAVSYIPGWSGYEEEPDEVLQVFAFFSIDGFTKPTLLTKTSQKYIQREFLGKKSHGSRMPNALDGAAGTSGGYSRPNGHDRANRSAASRPGVLLRMRKPLVYDNGTYQLFSGSRMLPPTTVPIRVVFQVNNQIVCSLHLPKVTLKSLATVRVHSTGRQSASEPLPAMPVVDGNEPEFKMKEANEITVGTDAWNLLQKGLVNTLCLMEDPRLRSDVKVLPRKLQHEHADTISKVWSFERSMFSSYQKDSATLFSESFDHDIAVTRLNQFWKSGLKIASDADEVQAYLRSVYGPIMAAYHGSSLKGFDSYHGSASISMSGFADLLAAKAAFPTSRPTLKRSATSMPRSSQLSRSGSNPLKQSQAVVDGGMSQARSLYGEKFTQEVGNHYFLFVQVLDQENTELKNFLGLPKTGIARFQFLEVLVKAAFSKQNDKHLGSVETVRKFVEDARIGQDITNLRKTLHDALFCEECCLLVRNNRQLLEEAFSTYSKRLPCQGLGPNFMSFGAWLEFLEASEMTFLASEDRGFAFALGKEICVEAHRSFRHMALSWAEFLVCLGAVVRLGGDFTASTLPDRLLDLFEDHVQKAIQASKISAAKVEADAEFTAANKWGTEPGTQEIVKLLTQVFTEADDDHSGLVTSKELMSYVRQRWVAARFQEIGFNMGDMRILNGRLGSALSDGLTLEELIEGVLRLRRAMAGLERAIHMLRKAFCDADTDGLGRLSRAKFFNFLEFAEMQDKLKSTGLTLADVNDLWATAHKVNGVEVTEDAMIAGLLDLREGRGQVIRGLSYLQQVFVLADCDKSGSLNREEVRRYLCRQEVVDKLTSLNLQVPNWLGLFDVFDEDSDDQLSWQEISNAMSVFWAETSGKGGAGAESDDDDDDCKENSDEEEHSVTEEPDNGGATSAAVREGDVAPVDV</sequence>
<name>A0A813EE40_POLGL</name>
<feature type="domain" description="EF-hand" evidence="3">
    <location>
        <begin position="743"/>
        <end position="778"/>
    </location>
</feature>
<evidence type="ECO:0000256" key="2">
    <source>
        <dbReference type="SAM" id="MobiDB-lite"/>
    </source>
</evidence>
<organism evidence="4 5">
    <name type="scientific">Polarella glacialis</name>
    <name type="common">Dinoflagellate</name>
    <dbReference type="NCBI Taxonomy" id="89957"/>
    <lineage>
        <taxon>Eukaryota</taxon>
        <taxon>Sar</taxon>
        <taxon>Alveolata</taxon>
        <taxon>Dinophyceae</taxon>
        <taxon>Suessiales</taxon>
        <taxon>Suessiaceae</taxon>
        <taxon>Polarella</taxon>
    </lineage>
</organism>
<comment type="caution">
    <text evidence="4">The sequence shown here is derived from an EMBL/GenBank/DDBJ whole genome shotgun (WGS) entry which is preliminary data.</text>
</comment>
<dbReference type="InterPro" id="IPR002048">
    <property type="entry name" value="EF_hand_dom"/>
</dbReference>
<reference evidence="4" key="1">
    <citation type="submission" date="2021-02" db="EMBL/GenBank/DDBJ databases">
        <authorList>
            <person name="Dougan E. K."/>
            <person name="Rhodes N."/>
            <person name="Thang M."/>
            <person name="Chan C."/>
        </authorList>
    </citation>
    <scope>NUCLEOTIDE SEQUENCE</scope>
</reference>
<gene>
    <name evidence="4" type="ORF">PGLA1383_LOCUS16950</name>
</gene>
<feature type="non-terminal residue" evidence="4">
    <location>
        <position position="958"/>
    </location>
</feature>
<dbReference type="Proteomes" id="UP000654075">
    <property type="component" value="Unassembled WGS sequence"/>
</dbReference>
<dbReference type="GO" id="GO:0005509">
    <property type="term" value="F:calcium ion binding"/>
    <property type="evidence" value="ECO:0007669"/>
    <property type="project" value="InterPro"/>
</dbReference>
<feature type="domain" description="EF-hand" evidence="3">
    <location>
        <begin position="870"/>
        <end position="905"/>
    </location>
</feature>
<dbReference type="AlphaFoldDB" id="A0A813EE40"/>
<accession>A0A813EE40</accession>
<feature type="region of interest" description="Disordered" evidence="2">
    <location>
        <begin position="378"/>
        <end position="405"/>
    </location>
</feature>
<evidence type="ECO:0000256" key="1">
    <source>
        <dbReference type="ARBA" id="ARBA00022837"/>
    </source>
</evidence>
<feature type="compositionally biased region" description="Acidic residues" evidence="2">
    <location>
        <begin position="915"/>
        <end position="939"/>
    </location>
</feature>
<evidence type="ECO:0000313" key="5">
    <source>
        <dbReference type="Proteomes" id="UP000654075"/>
    </source>
</evidence>
<dbReference type="SMART" id="SM00054">
    <property type="entry name" value="EFh"/>
    <property type="match status" value="4"/>
</dbReference>
<dbReference type="PROSITE" id="PS50222">
    <property type="entry name" value="EF_HAND_2"/>
    <property type="match status" value="2"/>
</dbReference>
<feature type="region of interest" description="Disordered" evidence="2">
    <location>
        <begin position="103"/>
        <end position="131"/>
    </location>
</feature>
<dbReference type="OrthoDB" id="438893at2759"/>
<dbReference type="PROSITE" id="PS00018">
    <property type="entry name" value="EF_HAND_1"/>
    <property type="match status" value="3"/>
</dbReference>
<proteinExistence type="predicted"/>
<dbReference type="EMBL" id="CAJNNV010010372">
    <property type="protein sequence ID" value="CAE8598545.1"/>
    <property type="molecule type" value="Genomic_DNA"/>
</dbReference>
<evidence type="ECO:0000259" key="3">
    <source>
        <dbReference type="PROSITE" id="PS50222"/>
    </source>
</evidence>
<protein>
    <recommendedName>
        <fullName evidence="3">EF-hand domain-containing protein</fullName>
    </recommendedName>
</protein>
<dbReference type="InterPro" id="IPR011992">
    <property type="entry name" value="EF-hand-dom_pair"/>
</dbReference>
<evidence type="ECO:0000313" key="4">
    <source>
        <dbReference type="EMBL" id="CAE8598545.1"/>
    </source>
</evidence>
<keyword evidence="5" id="KW-1185">Reference proteome</keyword>
<dbReference type="InterPro" id="IPR018247">
    <property type="entry name" value="EF_Hand_1_Ca_BS"/>
</dbReference>
<dbReference type="Gene3D" id="1.10.238.10">
    <property type="entry name" value="EF-hand"/>
    <property type="match status" value="2"/>
</dbReference>
<keyword evidence="1" id="KW-0106">Calcium</keyword>
<dbReference type="SUPFAM" id="SSF47473">
    <property type="entry name" value="EF-hand"/>
    <property type="match status" value="2"/>
</dbReference>